<protein>
    <submittedName>
        <fullName evidence="1">NUDIX hydrolase</fullName>
    </submittedName>
</protein>
<evidence type="ECO:0000313" key="1">
    <source>
        <dbReference type="EMBL" id="QUC66630.1"/>
    </source>
</evidence>
<keyword evidence="1" id="KW-0378">Hydrolase</keyword>
<reference evidence="1" key="1">
    <citation type="submission" date="2021-01" db="EMBL/GenBank/DDBJ databases">
        <title>Complete genome sequence of Clostridiales bacterium R-7.</title>
        <authorList>
            <person name="Mahoney-Kurpe S.C."/>
            <person name="Palevich N."/>
            <person name="Koike S."/>
            <person name="Moon C.D."/>
            <person name="Attwood G.T."/>
        </authorList>
    </citation>
    <scope>NUCLEOTIDE SEQUENCE</scope>
    <source>
        <strain evidence="1">R-7</strain>
    </source>
</reference>
<proteinExistence type="predicted"/>
<dbReference type="EMBL" id="CP068393">
    <property type="protein sequence ID" value="QUC66630.1"/>
    <property type="molecule type" value="Genomic_DNA"/>
</dbReference>
<organism evidence="1 2">
    <name type="scientific">Aristaeella hokkaidonensis</name>
    <dbReference type="NCBI Taxonomy" id="3046382"/>
    <lineage>
        <taxon>Bacteria</taxon>
        <taxon>Bacillati</taxon>
        <taxon>Bacillota</taxon>
        <taxon>Clostridia</taxon>
        <taxon>Eubacteriales</taxon>
        <taxon>Aristaeellaceae</taxon>
        <taxon>Aristaeella</taxon>
    </lineage>
</organism>
<accession>A0AC61N2C3</accession>
<gene>
    <name evidence="1" type="ORF">JYE49_12340</name>
</gene>
<dbReference type="Proteomes" id="UP000682782">
    <property type="component" value="Chromosome"/>
</dbReference>
<sequence>MDQNILPERLERNTIYESDYVCLYTDKVKLSSGYIIEKYHQIHYPHQAVSIVIFNEKNEILMIREKRYTVGRLEWEIPAGKIEDGESKENAARREAMEETGCTLKDLTFLCSQNPANGMSDCLCHVFAARVDTEGSIRDTDEVASKVWMPVEQVKEMLRKNETHCGVSMLAILFALEFYQH</sequence>
<evidence type="ECO:0000313" key="2">
    <source>
        <dbReference type="Proteomes" id="UP000682782"/>
    </source>
</evidence>
<name>A0AC61N2C3_9FIRM</name>
<keyword evidence="2" id="KW-1185">Reference proteome</keyword>